<accession>A0A6I8LPH1</accession>
<protein>
    <submittedName>
        <fullName evidence="2">Uncharacterized protein</fullName>
    </submittedName>
</protein>
<feature type="compositionally biased region" description="Pro residues" evidence="1">
    <location>
        <begin position="28"/>
        <end position="37"/>
    </location>
</feature>
<proteinExistence type="predicted"/>
<dbReference type="Proteomes" id="UP000399805">
    <property type="component" value="Unassembled WGS sequence"/>
</dbReference>
<evidence type="ECO:0000313" key="3">
    <source>
        <dbReference type="Proteomes" id="UP000399805"/>
    </source>
</evidence>
<evidence type="ECO:0000313" key="2">
    <source>
        <dbReference type="EMBL" id="VVJ17615.1"/>
    </source>
</evidence>
<organism evidence="2 3">
    <name type="scientific">Amycolatopsis camponoti</name>
    <dbReference type="NCBI Taxonomy" id="2606593"/>
    <lineage>
        <taxon>Bacteria</taxon>
        <taxon>Bacillati</taxon>
        <taxon>Actinomycetota</taxon>
        <taxon>Actinomycetes</taxon>
        <taxon>Pseudonocardiales</taxon>
        <taxon>Pseudonocardiaceae</taxon>
        <taxon>Amycolatopsis</taxon>
    </lineage>
</organism>
<feature type="region of interest" description="Disordered" evidence="1">
    <location>
        <begin position="12"/>
        <end position="37"/>
    </location>
</feature>
<evidence type="ECO:0000256" key="1">
    <source>
        <dbReference type="SAM" id="MobiDB-lite"/>
    </source>
</evidence>
<dbReference type="AlphaFoldDB" id="A0A6I8LPH1"/>
<reference evidence="2 3" key="1">
    <citation type="submission" date="2019-09" db="EMBL/GenBank/DDBJ databases">
        <authorList>
            <person name="Leyn A S."/>
        </authorList>
    </citation>
    <scope>NUCLEOTIDE SEQUENCE [LARGE SCALE GENOMIC DNA]</scope>
    <source>
        <strain evidence="2">AA231_1</strain>
    </source>
</reference>
<sequence length="37" mass="3954">MTGFIGRTLAAAEQRTTARPATANLFESPPPPNTDPR</sequence>
<dbReference type="EMBL" id="CABVGP010000001">
    <property type="protein sequence ID" value="VVJ17615.1"/>
    <property type="molecule type" value="Genomic_DNA"/>
</dbReference>
<gene>
    <name evidence="2" type="ORF">AA23TX_02636</name>
</gene>
<name>A0A6I8LPH1_9PSEU</name>
<keyword evidence="3" id="KW-1185">Reference proteome</keyword>